<evidence type="ECO:0000313" key="1">
    <source>
        <dbReference type="EMBL" id="CAE09374.1"/>
    </source>
</evidence>
<protein>
    <submittedName>
        <fullName evidence="1">Uncharacterized protein</fullName>
    </submittedName>
</protein>
<dbReference type="AlphaFoldDB" id="Q7MSQ7"/>
<dbReference type="HOGENOM" id="CLU_054536_0_0_7"/>
<dbReference type="EMBL" id="BX571657">
    <property type="protein sequence ID" value="CAE09374.1"/>
    <property type="molecule type" value="Genomic_DNA"/>
</dbReference>
<proteinExistence type="predicted"/>
<reference evidence="1 2" key="1">
    <citation type="journal article" date="2003" name="Proc. Natl. Acad. Sci. U.S.A.">
        <title>Complete genome sequence and analysis of Wolinella succinogenes.</title>
        <authorList>
            <person name="Baar C."/>
            <person name="Eppinger M."/>
            <person name="Raddatz G."/>
            <person name="Simon JM."/>
            <person name="Lanz C."/>
            <person name="Klimmek O."/>
            <person name="Nandakumar R."/>
            <person name="Gross R."/>
            <person name="Rosinus A."/>
            <person name="Keller H."/>
            <person name="Jagtap P."/>
            <person name="Linke B."/>
            <person name="Meyer F."/>
            <person name="Lederer H."/>
            <person name="Schuster S.C."/>
        </authorList>
    </citation>
    <scope>NUCLEOTIDE SEQUENCE [LARGE SCALE GENOMIC DNA]</scope>
    <source>
        <strain evidence="2">ATCC 29543 / DSM 1740 / CCUG 13145 / JCM 31913 / LMG 7466 / NCTC 11488 / FDC 602W</strain>
    </source>
</reference>
<sequence>MRVAEVLEIVQGELLNTPSISSFHSLSTRLETLKRGDLFLARHNTLIDEAIHKGAYGIVFSGQIKMHDHEIAWIRVDSIQEAAIRLIRYTLTSKGSQVALLPSLEWKIAQKLLELKSSLFFEGEPINLLETALKESYEWLFFHEKPFERIAPTILRSTPPLEEPFEVTSYTLFDSKIFFEGHHHTLPLPRLFLKPLANVVHFFKTHTLPFSLAKMEAIDTLHPCFLNTRGKITKHGQSNKVVIAEPDLEAFERYVAYLKLNAKWAKILFLIPKPYLEIFENIDFSKSYQSKEELLSLIQNEEYHFALILGVNLAFLQERLKEDREEASLF</sequence>
<name>Q7MSQ7_WOLSU</name>
<dbReference type="STRING" id="273121.WS0216"/>
<dbReference type="KEGG" id="wsu:WS0216"/>
<evidence type="ECO:0000313" key="2">
    <source>
        <dbReference type="Proteomes" id="UP000000422"/>
    </source>
</evidence>
<dbReference type="Proteomes" id="UP000000422">
    <property type="component" value="Chromosome"/>
</dbReference>
<keyword evidence="2" id="KW-1185">Reference proteome</keyword>
<gene>
    <name evidence="1" type="ordered locus">WS0216</name>
</gene>
<dbReference type="RefSeq" id="WP_011138174.1">
    <property type="nucleotide sequence ID" value="NC_005090.1"/>
</dbReference>
<dbReference type="eggNOG" id="COG0770">
    <property type="taxonomic scope" value="Bacteria"/>
</dbReference>
<organism evidence="2">
    <name type="scientific">Wolinella succinogenes (strain ATCC 29543 / DSM 1740 / CCUG 13145 / JCM 31913 / LMG 7466 / NCTC 11488 / FDC 602W)</name>
    <name type="common">Vibrio succinogenes</name>
    <dbReference type="NCBI Taxonomy" id="273121"/>
    <lineage>
        <taxon>Bacteria</taxon>
        <taxon>Pseudomonadati</taxon>
        <taxon>Campylobacterota</taxon>
        <taxon>Epsilonproteobacteria</taxon>
        <taxon>Campylobacterales</taxon>
        <taxon>Helicobacteraceae</taxon>
        <taxon>Wolinella</taxon>
    </lineage>
</organism>
<accession>Q7MSQ7</accession>